<dbReference type="Pfam" id="PF04326">
    <property type="entry name" value="SLFN_AlbA_2"/>
    <property type="match status" value="1"/>
</dbReference>
<feature type="domain" description="Schlafen AlbA-2" evidence="2">
    <location>
        <begin position="14"/>
        <end position="131"/>
    </location>
</feature>
<accession>A0A2W1JXT9</accession>
<reference evidence="3 4" key="1">
    <citation type="journal article" date="2018" name="Sci. Rep.">
        <title>A novel species of the marine cyanobacterium Acaryochloris with a unique pigment content and lifestyle.</title>
        <authorList>
            <person name="Partensky F."/>
            <person name="Six C."/>
            <person name="Ratin M."/>
            <person name="Garczarek L."/>
            <person name="Vaulot D."/>
            <person name="Probert I."/>
            <person name="Calteau A."/>
            <person name="Gourvil P."/>
            <person name="Marie D."/>
            <person name="Grebert T."/>
            <person name="Bouchier C."/>
            <person name="Le Panse S."/>
            <person name="Gachenot M."/>
            <person name="Rodriguez F."/>
            <person name="Garrido J.L."/>
        </authorList>
    </citation>
    <scope>NUCLEOTIDE SEQUENCE [LARGE SCALE GENOMIC DNA]</scope>
    <source>
        <strain evidence="3 4">RCC1774</strain>
    </source>
</reference>
<dbReference type="PANTHER" id="PTHR30595">
    <property type="entry name" value="GLPR-RELATED TRANSCRIPTIONAL REPRESSOR"/>
    <property type="match status" value="1"/>
</dbReference>
<protein>
    <recommendedName>
        <fullName evidence="2">Schlafen AlbA-2 domain-containing protein</fullName>
    </recommendedName>
</protein>
<gene>
    <name evidence="3" type="ORF">C1752_02028</name>
</gene>
<dbReference type="Gene3D" id="3.30.950.30">
    <property type="entry name" value="Schlafen, AAA domain"/>
    <property type="match status" value="1"/>
</dbReference>
<dbReference type="AlphaFoldDB" id="A0A2W1JXT9"/>
<feature type="compositionally biased region" description="Low complexity" evidence="1">
    <location>
        <begin position="501"/>
        <end position="542"/>
    </location>
</feature>
<feature type="compositionally biased region" description="Basic residues" evidence="1">
    <location>
        <begin position="627"/>
        <end position="638"/>
    </location>
</feature>
<dbReference type="RefSeq" id="WP_110985989.1">
    <property type="nucleotide sequence ID" value="NZ_CAWNWM010000005.1"/>
</dbReference>
<sequence length="638" mass="72529">MTPEELQEILDLGEDQELEFKSATGGFPKSSWETVSAFANTEGGTIFLGVVEQSLGFTIEGVRNPHSILKTFWDNHNNPQKLSHPVCRETDVSILTLSGKILVSIHIPRVVRQQRPVYINGNPLKGTFKRNYEGDYRCIEAEVKLMLRDAGDNALDGQILEGFTLDDLDSESLTAYRNRFVSRSPEHPFLAQDNREFLESLGGWRRDRSSELKGVTLAGLLMFGKERSLLDALPNYHLDYQEQLSNDPDVRWTYRLTLDGKWAPNLFNFYYRIYPRLVEDIEVPFALDETATRKEETHVHDALREALVNTLVHADHQTTRAITIIKRVDQFVFVNPGRLRIPRDQLYRGGMSDARNPNLLKMFQMLGLSEKAGSGFPKVLRAWREQSWLMPLVSEDLVLEGTMVGLPLVSMISEDVKQELKAVVGCSYSSLDELGRLILLLARGFNKIRNADIQPYCQQHPRDIGDRLKQFVGSGWLQKEGHGRGTQYRWPTLEEREYSSEHTSGSSEHTSGSSEHTSGSSEHTSGSSEHTSGSSEHTSGSSEHLRHSLQADLLQVAAPVRETKKISKTLVESTILKLCEQKWLTLRELAELLKRKPDTLRNHYITPMLKDERLQARMPNNPTHPRQAYRRGKTKNKT</sequence>
<dbReference type="Proteomes" id="UP000248857">
    <property type="component" value="Unassembled WGS sequence"/>
</dbReference>
<evidence type="ECO:0000259" key="2">
    <source>
        <dbReference type="Pfam" id="PF04326"/>
    </source>
</evidence>
<organism evidence="3 4">
    <name type="scientific">Acaryochloris thomasi RCC1774</name>
    <dbReference type="NCBI Taxonomy" id="1764569"/>
    <lineage>
        <taxon>Bacteria</taxon>
        <taxon>Bacillati</taxon>
        <taxon>Cyanobacteriota</taxon>
        <taxon>Cyanophyceae</taxon>
        <taxon>Acaryochloridales</taxon>
        <taxon>Acaryochloridaceae</taxon>
        <taxon>Acaryochloris</taxon>
        <taxon>Acaryochloris thomasi</taxon>
    </lineage>
</organism>
<feature type="region of interest" description="Disordered" evidence="1">
    <location>
        <begin position="480"/>
        <end position="546"/>
    </location>
</feature>
<proteinExistence type="predicted"/>
<dbReference type="PANTHER" id="PTHR30595:SF6">
    <property type="entry name" value="SCHLAFEN ALBA-2 DOMAIN-CONTAINING PROTEIN"/>
    <property type="match status" value="1"/>
</dbReference>
<dbReference type="InterPro" id="IPR038461">
    <property type="entry name" value="Schlafen_AlbA_2_dom_sf"/>
</dbReference>
<dbReference type="InterPro" id="IPR038475">
    <property type="entry name" value="RecG_C_sf"/>
</dbReference>
<keyword evidence="4" id="KW-1185">Reference proteome</keyword>
<dbReference type="Gene3D" id="3.30.565.60">
    <property type="match status" value="1"/>
</dbReference>
<evidence type="ECO:0000256" key="1">
    <source>
        <dbReference type="SAM" id="MobiDB-lite"/>
    </source>
</evidence>
<dbReference type="EMBL" id="PQWO01000005">
    <property type="protein sequence ID" value="PZD73421.1"/>
    <property type="molecule type" value="Genomic_DNA"/>
</dbReference>
<evidence type="ECO:0000313" key="4">
    <source>
        <dbReference type="Proteomes" id="UP000248857"/>
    </source>
</evidence>
<dbReference type="OrthoDB" id="9807907at2"/>
<name>A0A2W1JXT9_9CYAN</name>
<dbReference type="InterPro" id="IPR007421">
    <property type="entry name" value="Schlafen_AlbA_2_dom"/>
</dbReference>
<evidence type="ECO:0000313" key="3">
    <source>
        <dbReference type="EMBL" id="PZD73421.1"/>
    </source>
</evidence>
<feature type="region of interest" description="Disordered" evidence="1">
    <location>
        <begin position="617"/>
        <end position="638"/>
    </location>
</feature>
<dbReference type="Pfam" id="PF13749">
    <property type="entry name" value="HATPase_c_4"/>
    <property type="match status" value="1"/>
</dbReference>
<comment type="caution">
    <text evidence="3">The sequence shown here is derived from an EMBL/GenBank/DDBJ whole genome shotgun (WGS) entry which is preliminary data.</text>
</comment>